<dbReference type="Proteomes" id="UP001226577">
    <property type="component" value="Unassembled WGS sequence"/>
</dbReference>
<keyword evidence="6" id="KW-1185">Reference proteome</keyword>
<evidence type="ECO:0000313" key="5">
    <source>
        <dbReference type="EMBL" id="MDP9887268.1"/>
    </source>
</evidence>
<feature type="domain" description="HTH tetR-type" evidence="4">
    <location>
        <begin position="21"/>
        <end position="81"/>
    </location>
</feature>
<organism evidence="5 6">
    <name type="scientific">Pseudarthrobacter enclensis</name>
    <dbReference type="NCBI Taxonomy" id="993070"/>
    <lineage>
        <taxon>Bacteria</taxon>
        <taxon>Bacillati</taxon>
        <taxon>Actinomycetota</taxon>
        <taxon>Actinomycetes</taxon>
        <taxon>Micrococcales</taxon>
        <taxon>Micrococcaceae</taxon>
        <taxon>Pseudarthrobacter</taxon>
    </lineage>
</organism>
<feature type="region of interest" description="Disordered" evidence="3">
    <location>
        <begin position="1"/>
        <end position="23"/>
    </location>
</feature>
<evidence type="ECO:0000313" key="6">
    <source>
        <dbReference type="Proteomes" id="UP001226577"/>
    </source>
</evidence>
<evidence type="ECO:0000259" key="4">
    <source>
        <dbReference type="PROSITE" id="PS50977"/>
    </source>
</evidence>
<dbReference type="EMBL" id="JAUSRE010000003">
    <property type="protein sequence ID" value="MDP9887268.1"/>
    <property type="molecule type" value="Genomic_DNA"/>
</dbReference>
<dbReference type="SUPFAM" id="SSF46689">
    <property type="entry name" value="Homeodomain-like"/>
    <property type="match status" value="1"/>
</dbReference>
<dbReference type="Pfam" id="PF00440">
    <property type="entry name" value="TetR_N"/>
    <property type="match status" value="1"/>
</dbReference>
<evidence type="ECO:0000256" key="2">
    <source>
        <dbReference type="PROSITE-ProRule" id="PRU00335"/>
    </source>
</evidence>
<evidence type="ECO:0000256" key="3">
    <source>
        <dbReference type="SAM" id="MobiDB-lite"/>
    </source>
</evidence>
<dbReference type="PANTHER" id="PTHR30055:SF226">
    <property type="entry name" value="HTH-TYPE TRANSCRIPTIONAL REGULATOR PKSA"/>
    <property type="match status" value="1"/>
</dbReference>
<accession>A0ABT9RPW3</accession>
<name>A0ABT9RPW3_9MICC</name>
<comment type="caution">
    <text evidence="5">The sequence shown here is derived from an EMBL/GenBank/DDBJ whole genome shotgun (WGS) entry which is preliminary data.</text>
</comment>
<dbReference type="RefSeq" id="WP_307304561.1">
    <property type="nucleotide sequence ID" value="NZ_JAUSRE010000003.1"/>
</dbReference>
<feature type="DNA-binding region" description="H-T-H motif" evidence="2">
    <location>
        <begin position="44"/>
        <end position="63"/>
    </location>
</feature>
<dbReference type="PANTHER" id="PTHR30055">
    <property type="entry name" value="HTH-TYPE TRANSCRIPTIONAL REGULATOR RUTR"/>
    <property type="match status" value="1"/>
</dbReference>
<dbReference type="InterPro" id="IPR001647">
    <property type="entry name" value="HTH_TetR"/>
</dbReference>
<dbReference type="Gene3D" id="1.10.357.10">
    <property type="entry name" value="Tetracycline Repressor, domain 2"/>
    <property type="match status" value="1"/>
</dbReference>
<dbReference type="PROSITE" id="PS50977">
    <property type="entry name" value="HTH_TETR_2"/>
    <property type="match status" value="1"/>
</dbReference>
<protein>
    <submittedName>
        <fullName evidence="5">AcrR family transcriptional regulator</fullName>
    </submittedName>
</protein>
<reference evidence="5 6" key="1">
    <citation type="submission" date="2023-07" db="EMBL/GenBank/DDBJ databases">
        <title>Sorghum-associated microbial communities from plants grown in Nebraska, USA.</title>
        <authorList>
            <person name="Schachtman D."/>
        </authorList>
    </citation>
    <scope>NUCLEOTIDE SEQUENCE [LARGE SCALE GENOMIC DNA]</scope>
    <source>
        <strain evidence="5 6">CC222</strain>
    </source>
</reference>
<dbReference type="InterPro" id="IPR009057">
    <property type="entry name" value="Homeodomain-like_sf"/>
</dbReference>
<gene>
    <name evidence="5" type="ORF">J2X98_000839</name>
</gene>
<dbReference type="InterPro" id="IPR050109">
    <property type="entry name" value="HTH-type_TetR-like_transc_reg"/>
</dbReference>
<proteinExistence type="predicted"/>
<evidence type="ECO:0000256" key="1">
    <source>
        <dbReference type="ARBA" id="ARBA00023125"/>
    </source>
</evidence>
<sequence length="206" mass="22705">MNMAAAKSRAYDSPKRASSAAQTGRRILQATEDLFVERPLSEVTLNAVAERAGVTVQTVIRRFGDRARLIGACAKAAMDRVGSQRNAAPPGDVPAAVGNLLEHYETTGRLALKLLAEEQASPELAQITEGGRNLHRQWCARVFAPFLDPVFLASLEGSPERDRRLAQFVALCDVYTWKLLRLDAGLSRDQVEQSLLEMLEPFTRRS</sequence>
<keyword evidence="1 2" id="KW-0238">DNA-binding</keyword>